<dbReference type="InterPro" id="IPR045864">
    <property type="entry name" value="aa-tRNA-synth_II/BPL/LPL"/>
</dbReference>
<keyword evidence="9 17" id="KW-0328">Glycosyltransferase</keyword>
<reference evidence="19 20" key="1">
    <citation type="submission" date="2017-04" db="EMBL/GenBank/DDBJ databases">
        <title>Monoglobus pectinilyticus 14 draft genome.</title>
        <authorList>
            <person name="Kim C."/>
            <person name="Rosendale D.I."/>
            <person name="Kelly W.J."/>
            <person name="Tannock G.W."/>
            <person name="Patchett M.L."/>
            <person name="Jordens J.Z."/>
        </authorList>
    </citation>
    <scope>NUCLEOTIDE SEQUENCE [LARGE SCALE GENOMIC DNA]</scope>
    <source>
        <strain evidence="19 20">14</strain>
    </source>
</reference>
<dbReference type="AlphaFoldDB" id="A0A2K9NZC9"/>
<evidence type="ECO:0000256" key="16">
    <source>
        <dbReference type="HAMAP-Rule" id="MF_00125"/>
    </source>
</evidence>
<dbReference type="Pfam" id="PF01634">
    <property type="entry name" value="HisG"/>
    <property type="match status" value="1"/>
</dbReference>
<evidence type="ECO:0000256" key="17">
    <source>
        <dbReference type="HAMAP-Rule" id="MF_01018"/>
    </source>
</evidence>
<dbReference type="OrthoDB" id="9800814at2"/>
<comment type="miscellaneous">
    <text evidence="16">This function is generally fulfilled by the C-terminal part of HisG, which is missing in some bacteria such as this one.</text>
</comment>
<feature type="domain" description="Aminoacyl-transfer RNA synthetases class-II family profile" evidence="18">
    <location>
        <begin position="21"/>
        <end position="329"/>
    </location>
</feature>
<dbReference type="HAMAP" id="MF_00125">
    <property type="entry name" value="HisZ"/>
    <property type="match status" value="1"/>
</dbReference>
<keyword evidence="13 17" id="KW-0368">Histidine biosynthesis</keyword>
<dbReference type="GO" id="GO:0003879">
    <property type="term" value="F:ATP phosphoribosyltransferase activity"/>
    <property type="evidence" value="ECO:0007669"/>
    <property type="project" value="UniProtKB-UniRule"/>
</dbReference>
<evidence type="ECO:0000256" key="9">
    <source>
        <dbReference type="ARBA" id="ARBA00022676"/>
    </source>
</evidence>
<comment type="similarity">
    <text evidence="5 17">Belongs to the ATP phosphoribosyltransferase family. Short subfamily.</text>
</comment>
<dbReference type="InterPro" id="IPR006195">
    <property type="entry name" value="aa-tRNA-synth_II"/>
</dbReference>
<dbReference type="GO" id="GO:0140096">
    <property type="term" value="F:catalytic activity, acting on a protein"/>
    <property type="evidence" value="ECO:0007669"/>
    <property type="project" value="UniProtKB-ARBA"/>
</dbReference>
<name>A0A2K9NZC9_9FIRM</name>
<keyword evidence="10 17" id="KW-0808">Transferase</keyword>
<evidence type="ECO:0000256" key="5">
    <source>
        <dbReference type="ARBA" id="ARBA00009489"/>
    </source>
</evidence>
<dbReference type="EMBL" id="CP020991">
    <property type="protein sequence ID" value="AUO18406.1"/>
    <property type="molecule type" value="Genomic_DNA"/>
</dbReference>
<dbReference type="InterPro" id="IPR013820">
    <property type="entry name" value="ATP_PRibTrfase_cat"/>
</dbReference>
<sequence length="551" mass="61632">MSFGKITHTPVGLADVLCDEYELKLRIENTACTVFKDYGYRMVQIPTFEYFDVYNVTTPTQAEHMFKFFDNDGRMLALRPDLTTSVARMAATKPAAGKLPLRISYCGSAFRNEENFSQARQREFTQVGVELIGDNSVNADAEIIQIAIETFLKSGIKNFQIDLGQVEFFKGLVEQTGLSDSESDLIRSHINDKDFIAVQSVLDNLNINSNMKSMFQNLATMFGGIEIVDKALCDNDLNQRSKDALKNLKDVYSILVEKDLDKYVSIDLGMVQNIDYYTGIIIRGFTYGVGFPICSGGRYDNLLAKFGRDIPATGIAIGVERVMASIYDENNDSDKEISSSEYVTVALAKGRLAELSVDIFEKIGFDVNQIKEKTRKLIFTDEENKLKFILVKASDVPTYVEYGAADIGIVGKDTLLENNKNLYEVLDLGFGKCKMAVAGPKEMKDRIDKQNIMRVASKYPRIAREYFHKVKGQTVDIIKLNGSVELGPLVGLSDVIVDIVESGKTLKENGLDVLEKICDLSARLVVNRVSMKLKRDKIVDIIQKMKGEINC</sequence>
<dbReference type="SUPFAM" id="SSF53850">
    <property type="entry name" value="Periplasmic binding protein-like II"/>
    <property type="match status" value="1"/>
</dbReference>
<dbReference type="InterPro" id="IPR018198">
    <property type="entry name" value="ATP_PRibTrfase_CS"/>
</dbReference>
<comment type="subcellular location">
    <subcellularLocation>
        <location evidence="2 17">Cytoplasm</location>
    </subcellularLocation>
</comment>
<dbReference type="InterPro" id="IPR041715">
    <property type="entry name" value="HisRS-like_core"/>
</dbReference>
<dbReference type="RefSeq" id="WP_158648873.1">
    <property type="nucleotide sequence ID" value="NZ_CP020991.1"/>
</dbReference>
<keyword evidence="7 17" id="KW-0963">Cytoplasm</keyword>
<dbReference type="FunFam" id="3.40.190.10:FF:000011">
    <property type="entry name" value="ATP phosphoribosyltransferase"/>
    <property type="match status" value="1"/>
</dbReference>
<comment type="similarity">
    <text evidence="4 16">Belongs to the class-II aminoacyl-tRNA synthetase family. HisZ subfamily.</text>
</comment>
<evidence type="ECO:0000256" key="15">
    <source>
        <dbReference type="ARBA" id="ARBA00025246"/>
    </source>
</evidence>
<comment type="function">
    <text evidence="14 17">Catalyzes the condensation of ATP and 5-phosphoribose 1-diphosphate to form N'-(5'-phosphoribosyl)-ATP (PR-ATP). Has a crucial role in the pathway because the rate of histidine biosynthesis seems to be controlled primarily by regulation of HisG enzymatic activity.</text>
</comment>
<dbReference type="InterPro" id="IPR004517">
    <property type="entry name" value="HisZ"/>
</dbReference>
<dbReference type="Gene3D" id="3.40.190.10">
    <property type="entry name" value="Periplasmic binding protein-like II"/>
    <property type="match status" value="2"/>
</dbReference>
<evidence type="ECO:0000256" key="4">
    <source>
        <dbReference type="ARBA" id="ARBA00005539"/>
    </source>
</evidence>
<dbReference type="PANTHER" id="PTHR43707">
    <property type="entry name" value="HISTIDYL-TRNA SYNTHETASE"/>
    <property type="match status" value="1"/>
</dbReference>
<evidence type="ECO:0000256" key="12">
    <source>
        <dbReference type="ARBA" id="ARBA00022840"/>
    </source>
</evidence>
<dbReference type="SUPFAM" id="SSF55681">
    <property type="entry name" value="Class II aaRS and biotin synthetases"/>
    <property type="match status" value="1"/>
</dbReference>
<evidence type="ECO:0000256" key="1">
    <source>
        <dbReference type="ARBA" id="ARBA00000915"/>
    </source>
</evidence>
<dbReference type="PANTHER" id="PTHR43707:SF6">
    <property type="entry name" value="ATP PHOSPHORIBOSYLTRANSFERASE REGULATORY SUBUNIT"/>
    <property type="match status" value="1"/>
</dbReference>
<dbReference type="InterPro" id="IPR004516">
    <property type="entry name" value="HisRS/HisZ"/>
</dbReference>
<organism evidence="19 20">
    <name type="scientific">Monoglobus pectinilyticus</name>
    <dbReference type="NCBI Taxonomy" id="1981510"/>
    <lineage>
        <taxon>Bacteria</taxon>
        <taxon>Bacillati</taxon>
        <taxon>Bacillota</taxon>
        <taxon>Clostridia</taxon>
        <taxon>Monoglobales</taxon>
        <taxon>Monoglobaceae</taxon>
        <taxon>Monoglobus</taxon>
    </lineage>
</organism>
<keyword evidence="19" id="KW-0436">Ligase</keyword>
<protein>
    <recommendedName>
        <fullName evidence="16 17">Multifunctional fusion protein</fullName>
    </recommendedName>
    <domain>
        <recommendedName>
            <fullName evidence="17">ATP phosphoribosyltransferase</fullName>
            <shortName evidence="17">ATP-PRT</shortName>
            <shortName evidence="17">ATP-PRTase</shortName>
            <ecNumber evidence="17">2.4.2.17</ecNumber>
        </recommendedName>
    </domain>
    <domain>
        <recommendedName>
            <fullName evidence="16">ATP phosphoribosyltransferase regulatory subunit</fullName>
        </recommendedName>
    </domain>
</protein>
<evidence type="ECO:0000259" key="18">
    <source>
        <dbReference type="PROSITE" id="PS50862"/>
    </source>
</evidence>
<dbReference type="GO" id="GO:0000105">
    <property type="term" value="P:L-histidine biosynthetic process"/>
    <property type="evidence" value="ECO:0007669"/>
    <property type="project" value="UniProtKB-UniRule"/>
</dbReference>
<keyword evidence="20" id="KW-1185">Reference proteome</keyword>
<evidence type="ECO:0000256" key="2">
    <source>
        <dbReference type="ARBA" id="ARBA00004496"/>
    </source>
</evidence>
<comment type="function">
    <text evidence="15 16">Required for the first step of histidine biosynthesis. May allow the feedback regulation of ATP phosphoribosyltransferase activity by histidine.</text>
</comment>
<keyword evidence="12 17" id="KW-0067">ATP-binding</keyword>
<dbReference type="KEGG" id="mpec:B9O19_00222"/>
<dbReference type="UniPathway" id="UPA00031">
    <property type="reaction ID" value="UER00006"/>
</dbReference>
<comment type="subunit">
    <text evidence="6 17">Heteromultimer composed of HisG and HisZ subunits.</text>
</comment>
<evidence type="ECO:0000313" key="19">
    <source>
        <dbReference type="EMBL" id="AUO18406.1"/>
    </source>
</evidence>
<keyword evidence="11 17" id="KW-0547">Nucleotide-binding</keyword>
<evidence type="ECO:0000256" key="11">
    <source>
        <dbReference type="ARBA" id="ARBA00022741"/>
    </source>
</evidence>
<evidence type="ECO:0000313" key="20">
    <source>
        <dbReference type="Proteomes" id="UP000235589"/>
    </source>
</evidence>
<dbReference type="NCBIfam" id="TIGR00070">
    <property type="entry name" value="hisG"/>
    <property type="match status" value="1"/>
</dbReference>
<dbReference type="Proteomes" id="UP000235589">
    <property type="component" value="Chromosome"/>
</dbReference>
<dbReference type="Pfam" id="PF13393">
    <property type="entry name" value="tRNA-synt_His"/>
    <property type="match status" value="1"/>
</dbReference>
<dbReference type="NCBIfam" id="TIGR00443">
    <property type="entry name" value="hisZ_biosyn_reg"/>
    <property type="match status" value="1"/>
</dbReference>
<gene>
    <name evidence="16" type="primary">hisZ</name>
    <name evidence="17" type="synonym">hisG</name>
    <name evidence="19" type="ORF">B9O19_00222</name>
</gene>
<dbReference type="EC" id="2.4.2.17" evidence="17"/>
<evidence type="ECO:0000256" key="14">
    <source>
        <dbReference type="ARBA" id="ARBA00024861"/>
    </source>
</evidence>
<evidence type="ECO:0000256" key="7">
    <source>
        <dbReference type="ARBA" id="ARBA00022490"/>
    </source>
</evidence>
<dbReference type="GO" id="GO:0005737">
    <property type="term" value="C:cytoplasm"/>
    <property type="evidence" value="ECO:0007669"/>
    <property type="project" value="UniProtKB-SubCell"/>
</dbReference>
<dbReference type="InterPro" id="IPR024893">
    <property type="entry name" value="ATP_PRibTrfase_HisG_short"/>
</dbReference>
<evidence type="ECO:0000256" key="6">
    <source>
        <dbReference type="ARBA" id="ARBA00011496"/>
    </source>
</evidence>
<dbReference type="GO" id="GO:0006427">
    <property type="term" value="P:histidyl-tRNA aminoacylation"/>
    <property type="evidence" value="ECO:0007669"/>
    <property type="project" value="TreeGrafter"/>
</dbReference>
<evidence type="ECO:0000256" key="8">
    <source>
        <dbReference type="ARBA" id="ARBA00022605"/>
    </source>
</evidence>
<keyword evidence="8 17" id="KW-0028">Amino-acid biosynthesis</keyword>
<evidence type="ECO:0000256" key="10">
    <source>
        <dbReference type="ARBA" id="ARBA00022679"/>
    </source>
</evidence>
<accession>A0A2K9NZC9</accession>
<dbReference type="Gene3D" id="3.30.930.10">
    <property type="entry name" value="Bira Bifunctional Protein, Domain 2"/>
    <property type="match status" value="1"/>
</dbReference>
<dbReference type="PROSITE" id="PS01316">
    <property type="entry name" value="ATP_P_PHORIBOSYLTR"/>
    <property type="match status" value="1"/>
</dbReference>
<dbReference type="HAMAP" id="MF_01018">
    <property type="entry name" value="HisG_Short"/>
    <property type="match status" value="1"/>
</dbReference>
<dbReference type="GO" id="GO:0004821">
    <property type="term" value="F:histidine-tRNA ligase activity"/>
    <property type="evidence" value="ECO:0007669"/>
    <property type="project" value="TreeGrafter"/>
</dbReference>
<comment type="domain">
    <text evidence="17">Lacks the C-terminal regulatory region which is replaced by HisZ.</text>
</comment>
<dbReference type="CDD" id="cd00773">
    <property type="entry name" value="HisRS-like_core"/>
    <property type="match status" value="1"/>
</dbReference>
<comment type="catalytic activity">
    <reaction evidence="1 17">
        <text>1-(5-phospho-beta-D-ribosyl)-ATP + diphosphate = 5-phospho-alpha-D-ribose 1-diphosphate + ATP</text>
        <dbReference type="Rhea" id="RHEA:18473"/>
        <dbReference type="ChEBI" id="CHEBI:30616"/>
        <dbReference type="ChEBI" id="CHEBI:33019"/>
        <dbReference type="ChEBI" id="CHEBI:58017"/>
        <dbReference type="ChEBI" id="CHEBI:73183"/>
        <dbReference type="EC" id="2.4.2.17"/>
    </reaction>
</comment>
<dbReference type="GeneID" id="98063746"/>
<proteinExistence type="inferred from homology"/>
<evidence type="ECO:0000256" key="13">
    <source>
        <dbReference type="ARBA" id="ARBA00023102"/>
    </source>
</evidence>
<dbReference type="PROSITE" id="PS50862">
    <property type="entry name" value="AA_TRNA_LIGASE_II"/>
    <property type="match status" value="1"/>
</dbReference>
<comment type="pathway">
    <text evidence="3 17">Amino-acid biosynthesis; L-histidine biosynthesis; L-histidine from 5-phospho-alpha-D-ribose 1-diphosphate: step 1/9.</text>
</comment>
<dbReference type="GO" id="GO:0005524">
    <property type="term" value="F:ATP binding"/>
    <property type="evidence" value="ECO:0007669"/>
    <property type="project" value="UniProtKB-KW"/>
</dbReference>
<dbReference type="CDD" id="cd13595">
    <property type="entry name" value="PBP2_HisGs"/>
    <property type="match status" value="1"/>
</dbReference>
<evidence type="ECO:0000256" key="3">
    <source>
        <dbReference type="ARBA" id="ARBA00004667"/>
    </source>
</evidence>